<dbReference type="InterPro" id="IPR010977">
    <property type="entry name" value="Aromatic_deC"/>
</dbReference>
<dbReference type="InterPro" id="IPR002129">
    <property type="entry name" value="PyrdxlP-dep_de-COase"/>
</dbReference>
<dbReference type="PANTHER" id="PTHR11999">
    <property type="entry name" value="GROUP II PYRIDOXAL-5-PHOSPHATE DECARBOXYLASE"/>
    <property type="match status" value="1"/>
</dbReference>
<evidence type="ECO:0000256" key="1">
    <source>
        <dbReference type="ARBA" id="ARBA00001933"/>
    </source>
</evidence>
<dbReference type="Gene3D" id="3.40.640.10">
    <property type="entry name" value="Type I PLP-dependent aspartate aminotransferase-like (Major domain)"/>
    <property type="match status" value="1"/>
</dbReference>
<dbReference type="GO" id="GO:0019752">
    <property type="term" value="P:carboxylic acid metabolic process"/>
    <property type="evidence" value="ECO:0007669"/>
    <property type="project" value="InterPro"/>
</dbReference>
<dbReference type="SUPFAM" id="SSF53383">
    <property type="entry name" value="PLP-dependent transferases"/>
    <property type="match status" value="1"/>
</dbReference>
<evidence type="ECO:0000256" key="2">
    <source>
        <dbReference type="ARBA" id="ARBA00009533"/>
    </source>
</evidence>
<dbReference type="EMBL" id="CBSW010000139">
    <property type="protein sequence ID" value="CDG96795.1"/>
    <property type="molecule type" value="Genomic_DNA"/>
</dbReference>
<dbReference type="RefSeq" id="WP_038217096.1">
    <property type="nucleotide sequence ID" value="NZ_CAWLWN010000192.1"/>
</dbReference>
<name>A0A077NG61_XENBV</name>
<comment type="similarity">
    <text evidence="2 7">Belongs to the group II decarboxylase family.</text>
</comment>
<evidence type="ECO:0000256" key="5">
    <source>
        <dbReference type="ARBA" id="ARBA00023239"/>
    </source>
</evidence>
<feature type="modified residue" description="N6-(pyridoxal phosphate)lysine" evidence="6">
    <location>
        <position position="292"/>
    </location>
</feature>
<dbReference type="InterPro" id="IPR015424">
    <property type="entry name" value="PyrdxlP-dep_Trfase"/>
</dbReference>
<dbReference type="PANTHER" id="PTHR11999:SF70">
    <property type="entry name" value="MIP05841P"/>
    <property type="match status" value="1"/>
</dbReference>
<keyword evidence="5 7" id="KW-0456">Lyase</keyword>
<dbReference type="GO" id="GO:0030170">
    <property type="term" value="F:pyridoxal phosphate binding"/>
    <property type="evidence" value="ECO:0007669"/>
    <property type="project" value="InterPro"/>
</dbReference>
<reference evidence="8" key="1">
    <citation type="submission" date="2013-07" db="EMBL/GenBank/DDBJ databases">
        <title>Sub-species coevolution in mutualistic symbiosis.</title>
        <authorList>
            <person name="Murfin K."/>
            <person name="Klassen J."/>
            <person name="Lee M."/>
            <person name="Forst S."/>
            <person name="Stock P."/>
            <person name="Goodrich-Blair H."/>
        </authorList>
    </citation>
    <scope>NUCLEOTIDE SEQUENCE [LARGE SCALE GENOMIC DNA]</scope>
    <source>
        <strain evidence="8">Puntauvense</strain>
    </source>
</reference>
<dbReference type="AlphaFoldDB" id="A0A077NG61"/>
<dbReference type="InterPro" id="IPR015422">
    <property type="entry name" value="PyrdxlP-dep_Trfase_small"/>
</dbReference>
<dbReference type="GO" id="GO:0016831">
    <property type="term" value="F:carboxy-lyase activity"/>
    <property type="evidence" value="ECO:0007669"/>
    <property type="project" value="UniProtKB-KW"/>
</dbReference>
<dbReference type="HOGENOM" id="CLU_011856_0_4_6"/>
<evidence type="ECO:0000256" key="7">
    <source>
        <dbReference type="RuleBase" id="RU000382"/>
    </source>
</evidence>
<proteinExistence type="inferred from homology"/>
<dbReference type="Proteomes" id="UP000028511">
    <property type="component" value="Unassembled WGS sequence"/>
</dbReference>
<evidence type="ECO:0000313" key="8">
    <source>
        <dbReference type="EMBL" id="CDG96795.1"/>
    </source>
</evidence>
<gene>
    <name evidence="8" type="ORF">XBP1_2230041</name>
</gene>
<evidence type="ECO:0000256" key="3">
    <source>
        <dbReference type="ARBA" id="ARBA00022793"/>
    </source>
</evidence>
<sequence>MKDPIRDASLSAVKVASEIAYNYVSKVRNQRVFPDSGALSGLQNLDSPLPQHGTDCQQVLAQLHRYGSPATVATTGGRYFGLVVGGSTPAAMGANIVTSAWDQIALMESSSPVADQLEKIAGRWVLELLNLPPEAFVGFVTGTTMAHVSALAAARQYLYQKKGYDFAEHGLQNAPQLKVVLSEEVHISVLKALRLLGFGRSQLNIVPCDSQGRIIESAVPEFSDNTILVLQAGNVNSGSSDNFHALIPRAKKAGSWVHVDGAFGLWARASSAQSALVKGVEEADSWAVDAHKWLNTPYDCGMCIVRHKHALREVMTTSAAYVETQDMWQAKDMLPEFSRRARAVEVWAAISELGVQGIQVLIERCCLYAKMLAEGLELLGFKVLNEIVLNQVVACLPDIILQRAMLQKVQQSGECWFGQTIWQGQEAIRLSVSSWATTEDDIQRSLKAIADAIDEVKYADGMVRQS</sequence>
<keyword evidence="4 6" id="KW-0663">Pyridoxal phosphate</keyword>
<evidence type="ECO:0000256" key="4">
    <source>
        <dbReference type="ARBA" id="ARBA00022898"/>
    </source>
</evidence>
<dbReference type="Pfam" id="PF00282">
    <property type="entry name" value="Pyridoxal_deC"/>
    <property type="match status" value="1"/>
</dbReference>
<accession>A0A077NG61</accession>
<dbReference type="Gene3D" id="3.90.1150.10">
    <property type="entry name" value="Aspartate Aminotransferase, domain 1"/>
    <property type="match status" value="1"/>
</dbReference>
<protein>
    <submittedName>
        <fullName evidence="8">Pyridoxal-dependent decarboxylase</fullName>
    </submittedName>
</protein>
<dbReference type="InterPro" id="IPR015421">
    <property type="entry name" value="PyrdxlP-dep_Trfase_major"/>
</dbReference>
<organism evidence="8 9">
    <name type="scientific">Xenorhabdus bovienii str. puntauvense</name>
    <dbReference type="NCBI Taxonomy" id="1398201"/>
    <lineage>
        <taxon>Bacteria</taxon>
        <taxon>Pseudomonadati</taxon>
        <taxon>Pseudomonadota</taxon>
        <taxon>Gammaproteobacteria</taxon>
        <taxon>Enterobacterales</taxon>
        <taxon>Morganellaceae</taxon>
        <taxon>Xenorhabdus</taxon>
    </lineage>
</organism>
<evidence type="ECO:0000256" key="6">
    <source>
        <dbReference type="PIRSR" id="PIRSR602129-50"/>
    </source>
</evidence>
<comment type="caution">
    <text evidence="8">The sequence shown here is derived from an EMBL/GenBank/DDBJ whole genome shotgun (WGS) entry which is preliminary data.</text>
</comment>
<evidence type="ECO:0000313" key="9">
    <source>
        <dbReference type="Proteomes" id="UP000028511"/>
    </source>
</evidence>
<keyword evidence="3" id="KW-0210">Decarboxylase</keyword>
<comment type="cofactor">
    <cofactor evidence="1 6 7">
        <name>pyridoxal 5'-phosphate</name>
        <dbReference type="ChEBI" id="CHEBI:597326"/>
    </cofactor>
</comment>